<name>W2GSA6_PHYNI</name>
<sequence length="167" mass="18735">MNGVDRVDQLRSTNPIRRKETRLSMNTLTWAMDMALINAFCIFNKVSGSACKRVTLREFKRRVAEQLTLPQRVRMERKRRPTPPAETLQEIVGMDTSVHTITPNSTKFSKGKLVCYLCTLRGLSKKASVREALDAVCAAASGDAVVQPRLKNNKTITTLDQLELIAD</sequence>
<dbReference type="PANTHER" id="PTHR46599:SF3">
    <property type="entry name" value="PIGGYBAC TRANSPOSABLE ELEMENT-DERIVED PROTEIN 4"/>
    <property type="match status" value="1"/>
</dbReference>
<evidence type="ECO:0000313" key="1">
    <source>
        <dbReference type="EMBL" id="ETK85176.1"/>
    </source>
</evidence>
<dbReference type="EMBL" id="KI686596">
    <property type="protein sequence ID" value="ETK85176.1"/>
    <property type="molecule type" value="Genomic_DNA"/>
</dbReference>
<dbReference type="Proteomes" id="UP000053236">
    <property type="component" value="Unassembled WGS sequence"/>
</dbReference>
<accession>W2GSA6</accession>
<proteinExistence type="predicted"/>
<dbReference type="AlphaFoldDB" id="W2GSA6"/>
<protein>
    <recommendedName>
        <fullName evidence="2">PiggyBac transposable element-derived protein domain-containing protein</fullName>
    </recommendedName>
</protein>
<reference evidence="1" key="1">
    <citation type="submission" date="2013-11" db="EMBL/GenBank/DDBJ databases">
        <title>The Genome Sequence of Phytophthora parasitica CJ02B3.</title>
        <authorList>
            <consortium name="The Broad Institute Genomics Platform"/>
            <person name="Russ C."/>
            <person name="Tyler B."/>
            <person name="Panabieres F."/>
            <person name="Shan W."/>
            <person name="Tripathy S."/>
            <person name="Grunwald N."/>
            <person name="Machado M."/>
            <person name="Johnson C.S."/>
            <person name="Arredondo F."/>
            <person name="Hong C."/>
            <person name="Coffey M."/>
            <person name="Young S.K."/>
            <person name="Zeng Q."/>
            <person name="Gargeya S."/>
            <person name="Fitzgerald M."/>
            <person name="Abouelleil A."/>
            <person name="Alvarado L."/>
            <person name="Chapman S.B."/>
            <person name="Gainer-Dewar J."/>
            <person name="Goldberg J."/>
            <person name="Griggs A."/>
            <person name="Gujja S."/>
            <person name="Hansen M."/>
            <person name="Howarth C."/>
            <person name="Imamovic A."/>
            <person name="Ireland A."/>
            <person name="Larimer J."/>
            <person name="McCowan C."/>
            <person name="Murphy C."/>
            <person name="Pearson M."/>
            <person name="Poon T.W."/>
            <person name="Priest M."/>
            <person name="Roberts A."/>
            <person name="Saif S."/>
            <person name="Shea T."/>
            <person name="Sykes S."/>
            <person name="Wortman J."/>
            <person name="Nusbaum C."/>
            <person name="Birren B."/>
        </authorList>
    </citation>
    <scope>NUCLEOTIDE SEQUENCE [LARGE SCALE GENOMIC DNA]</scope>
    <source>
        <strain evidence="1">CJ02B3</strain>
    </source>
</reference>
<dbReference type="PANTHER" id="PTHR46599">
    <property type="entry name" value="PIGGYBAC TRANSPOSABLE ELEMENT-DERIVED PROTEIN 4"/>
    <property type="match status" value="1"/>
</dbReference>
<dbReference type="VEuPathDB" id="FungiDB:PPTG_20034"/>
<evidence type="ECO:0008006" key="2">
    <source>
        <dbReference type="Google" id="ProtNLM"/>
    </source>
</evidence>
<organism evidence="1">
    <name type="scientific">Phytophthora nicotianae</name>
    <name type="common">Potato buckeye rot agent</name>
    <name type="synonym">Phytophthora parasitica</name>
    <dbReference type="NCBI Taxonomy" id="4792"/>
    <lineage>
        <taxon>Eukaryota</taxon>
        <taxon>Sar</taxon>
        <taxon>Stramenopiles</taxon>
        <taxon>Oomycota</taxon>
        <taxon>Peronosporomycetes</taxon>
        <taxon>Peronosporales</taxon>
        <taxon>Peronosporaceae</taxon>
        <taxon>Phytophthora</taxon>
    </lineage>
</organism>
<gene>
    <name evidence="1" type="ORF">L915_09965</name>
</gene>